<feature type="domain" description="Protein kinase" evidence="7">
    <location>
        <begin position="26"/>
        <end position="280"/>
    </location>
</feature>
<dbReference type="InterPro" id="IPR008266">
    <property type="entry name" value="Tyr_kinase_AS"/>
</dbReference>
<dbReference type="SUPFAM" id="SSF56112">
    <property type="entry name" value="Protein kinase-like (PK-like)"/>
    <property type="match status" value="1"/>
</dbReference>
<feature type="compositionally biased region" description="Pro residues" evidence="5">
    <location>
        <begin position="382"/>
        <end position="391"/>
    </location>
</feature>
<evidence type="ECO:0000256" key="1">
    <source>
        <dbReference type="ARBA" id="ARBA00022679"/>
    </source>
</evidence>
<evidence type="ECO:0000256" key="5">
    <source>
        <dbReference type="SAM" id="MobiDB-lite"/>
    </source>
</evidence>
<dbReference type="PANTHER" id="PTHR43289:SF34">
    <property type="entry name" value="SERINE_THREONINE-PROTEIN KINASE YBDM-RELATED"/>
    <property type="match status" value="1"/>
</dbReference>
<gene>
    <name evidence="8" type="ORF">QO001_005516</name>
</gene>
<dbReference type="AlphaFoldDB" id="A0AAJ1TXF9"/>
<evidence type="ECO:0000313" key="9">
    <source>
        <dbReference type="Proteomes" id="UP001223420"/>
    </source>
</evidence>
<keyword evidence="1 8" id="KW-0808">Transferase</keyword>
<feature type="compositionally biased region" description="Basic and acidic residues" evidence="5">
    <location>
        <begin position="392"/>
        <end position="401"/>
    </location>
</feature>
<comment type="caution">
    <text evidence="8">The sequence shown here is derived from an EMBL/GenBank/DDBJ whole genome shotgun (WGS) entry which is preliminary data.</text>
</comment>
<dbReference type="PROSITE" id="PS00109">
    <property type="entry name" value="PROTEIN_KINASE_TYR"/>
    <property type="match status" value="1"/>
</dbReference>
<name>A0AAJ1TXF9_9HYPH</name>
<organism evidence="8 9">
    <name type="scientific">Methylobacterium brachiatum</name>
    <dbReference type="NCBI Taxonomy" id="269660"/>
    <lineage>
        <taxon>Bacteria</taxon>
        <taxon>Pseudomonadati</taxon>
        <taxon>Pseudomonadota</taxon>
        <taxon>Alphaproteobacteria</taxon>
        <taxon>Hyphomicrobiales</taxon>
        <taxon>Methylobacteriaceae</taxon>
        <taxon>Methylobacterium</taxon>
    </lineage>
</organism>
<feature type="transmembrane region" description="Helical" evidence="6">
    <location>
        <begin position="302"/>
        <end position="324"/>
    </location>
</feature>
<dbReference type="CDD" id="cd14014">
    <property type="entry name" value="STKc_PknB_like"/>
    <property type="match status" value="1"/>
</dbReference>
<dbReference type="Gene3D" id="3.30.200.20">
    <property type="entry name" value="Phosphorylase Kinase, domain 1"/>
    <property type="match status" value="1"/>
</dbReference>
<keyword evidence="6" id="KW-1133">Transmembrane helix</keyword>
<keyword evidence="6" id="KW-0812">Transmembrane</keyword>
<feature type="compositionally biased region" description="Pro residues" evidence="5">
    <location>
        <begin position="344"/>
        <end position="356"/>
    </location>
</feature>
<dbReference type="EC" id="2.7.11.1" evidence="8"/>
<dbReference type="Proteomes" id="UP001223420">
    <property type="component" value="Unassembled WGS sequence"/>
</dbReference>
<keyword evidence="6" id="KW-0472">Membrane</keyword>
<dbReference type="PROSITE" id="PS50011">
    <property type="entry name" value="PROTEIN_KINASE_DOM"/>
    <property type="match status" value="1"/>
</dbReference>
<dbReference type="RefSeq" id="WP_230367832.1">
    <property type="nucleotide sequence ID" value="NZ_JAJALK010000016.1"/>
</dbReference>
<evidence type="ECO:0000313" key="8">
    <source>
        <dbReference type="EMBL" id="MDQ0546564.1"/>
    </source>
</evidence>
<dbReference type="EMBL" id="JAUSWL010000015">
    <property type="protein sequence ID" value="MDQ0546564.1"/>
    <property type="molecule type" value="Genomic_DNA"/>
</dbReference>
<dbReference type="PANTHER" id="PTHR43289">
    <property type="entry name" value="MITOGEN-ACTIVATED PROTEIN KINASE KINASE KINASE 20-RELATED"/>
    <property type="match status" value="1"/>
</dbReference>
<sequence length="618" mass="66139">MREGQTVVDARAGARVGPGTRLSDLYEIDEPIAVGGMGEVFRGHAIETGDTVAIKVMRAEFAENATALALFRKEASALHNVHHGAVVRYFVFSVDRRLGLPFLAMEYVTGASLADLLKRGPLGYEAVDTLRRRLAGGLGAAHEAGIVHRDVTPDNIILPAGEPGRAKLIDFGIARLAETQTVIGDGFAGKYAYVSPEQCGLQGGEITPRSDIYSLGLVLAEASRGRALDMGGGHVDFIAKRTAVPDLAGVDSRLVPLLESMLRPDPRMRPQSMVEVEAWVAPTTRVAPPPRGLVKATKRGRIGIAVGGAAAALALGIGAASLLWPETKPTSEETGPILTERPRPAPPPEPVPPPSEPRPDATRAPPDAVPQPEIGRQRAEPPVAPIPSEPPRQPERARAPDPDFEPIAPPPAQPTMERVAAYVRDYRGGECFFLSPTAVSAQEAVIEAYGTTARPFADFDAAFKKAFGFEAKIQLRQVEPDQCVVVDLLARQAQTKPANVPKLRLDRDRLRDGEELRGTVDLGDAQNVALFLVERDGSVHDLARYVKRSGRQASFAVRLEIPPYGASRAQLVVAAGSRDPITVPRANSSIPAFSELRQAMDRPGSGFGLAVHQIKVGN</sequence>
<feature type="region of interest" description="Disordered" evidence="5">
    <location>
        <begin position="326"/>
        <end position="415"/>
    </location>
</feature>
<keyword evidence="4" id="KW-0067">ATP-binding</keyword>
<reference evidence="8" key="1">
    <citation type="submission" date="2023-07" db="EMBL/GenBank/DDBJ databases">
        <title>Genomic Encyclopedia of Type Strains, Phase IV (KMG-IV): sequencing the most valuable type-strain genomes for metagenomic binning, comparative biology and taxonomic classification.</title>
        <authorList>
            <person name="Goeker M."/>
        </authorList>
    </citation>
    <scope>NUCLEOTIDE SEQUENCE</scope>
    <source>
        <strain evidence="8">DSM 19569</strain>
    </source>
</reference>
<evidence type="ECO:0000256" key="3">
    <source>
        <dbReference type="ARBA" id="ARBA00022777"/>
    </source>
</evidence>
<evidence type="ECO:0000256" key="6">
    <source>
        <dbReference type="SAM" id="Phobius"/>
    </source>
</evidence>
<keyword evidence="3 8" id="KW-0418">Kinase</keyword>
<dbReference type="InterPro" id="IPR000719">
    <property type="entry name" value="Prot_kinase_dom"/>
</dbReference>
<accession>A0AAJ1TXF9</accession>
<evidence type="ECO:0000256" key="4">
    <source>
        <dbReference type="ARBA" id="ARBA00022840"/>
    </source>
</evidence>
<evidence type="ECO:0000256" key="2">
    <source>
        <dbReference type="ARBA" id="ARBA00022741"/>
    </source>
</evidence>
<evidence type="ECO:0000259" key="7">
    <source>
        <dbReference type="PROSITE" id="PS50011"/>
    </source>
</evidence>
<protein>
    <submittedName>
        <fullName evidence="8">Serine/threonine-protein kinase</fullName>
        <ecNumber evidence="8">2.7.11.1</ecNumber>
    </submittedName>
</protein>
<dbReference type="GO" id="GO:0004674">
    <property type="term" value="F:protein serine/threonine kinase activity"/>
    <property type="evidence" value="ECO:0007669"/>
    <property type="project" value="UniProtKB-EC"/>
</dbReference>
<dbReference type="GO" id="GO:0005524">
    <property type="term" value="F:ATP binding"/>
    <property type="evidence" value="ECO:0007669"/>
    <property type="project" value="UniProtKB-KW"/>
</dbReference>
<dbReference type="Gene3D" id="1.10.510.10">
    <property type="entry name" value="Transferase(Phosphotransferase) domain 1"/>
    <property type="match status" value="1"/>
</dbReference>
<proteinExistence type="predicted"/>
<dbReference type="InterPro" id="IPR011009">
    <property type="entry name" value="Kinase-like_dom_sf"/>
</dbReference>
<keyword evidence="2" id="KW-0547">Nucleotide-binding</keyword>
<dbReference type="Pfam" id="PF00069">
    <property type="entry name" value="Pkinase"/>
    <property type="match status" value="1"/>
</dbReference>